<feature type="domain" description="Cyclic nucleotide-binding" evidence="4">
    <location>
        <begin position="15"/>
        <end position="135"/>
    </location>
</feature>
<dbReference type="SMART" id="SM00419">
    <property type="entry name" value="HTH_CRP"/>
    <property type="match status" value="1"/>
</dbReference>
<dbReference type="InterPro" id="IPR036390">
    <property type="entry name" value="WH_DNA-bd_sf"/>
</dbReference>
<dbReference type="InterPro" id="IPR000595">
    <property type="entry name" value="cNMP-bd_dom"/>
</dbReference>
<dbReference type="SMART" id="SM00100">
    <property type="entry name" value="cNMP"/>
    <property type="match status" value="1"/>
</dbReference>
<dbReference type="OrthoDB" id="9815457at2"/>
<dbReference type="InterPro" id="IPR050397">
    <property type="entry name" value="Env_Response_Regulators"/>
</dbReference>
<dbReference type="PROSITE" id="PS51063">
    <property type="entry name" value="HTH_CRP_2"/>
    <property type="match status" value="1"/>
</dbReference>
<organism evidence="6 7">
    <name type="scientific">Maridesulfovibrio salexigens (strain ATCC 14822 / DSM 2638 / NCIMB 8403 / VKM B-1763)</name>
    <name type="common">Desulfovibrio salexigens</name>
    <dbReference type="NCBI Taxonomy" id="526222"/>
    <lineage>
        <taxon>Bacteria</taxon>
        <taxon>Pseudomonadati</taxon>
        <taxon>Thermodesulfobacteriota</taxon>
        <taxon>Desulfovibrionia</taxon>
        <taxon>Desulfovibrionales</taxon>
        <taxon>Desulfovibrionaceae</taxon>
        <taxon>Maridesulfovibrio</taxon>
    </lineage>
</organism>
<evidence type="ECO:0000313" key="7">
    <source>
        <dbReference type="Proteomes" id="UP000002601"/>
    </source>
</evidence>
<dbReference type="RefSeq" id="WP_015851942.1">
    <property type="nucleotide sequence ID" value="NC_012881.1"/>
</dbReference>
<evidence type="ECO:0000256" key="1">
    <source>
        <dbReference type="ARBA" id="ARBA00023015"/>
    </source>
</evidence>
<evidence type="ECO:0000259" key="4">
    <source>
        <dbReference type="PROSITE" id="PS50042"/>
    </source>
</evidence>
<dbReference type="GO" id="GO:0003700">
    <property type="term" value="F:DNA-binding transcription factor activity"/>
    <property type="evidence" value="ECO:0007669"/>
    <property type="project" value="TreeGrafter"/>
</dbReference>
<dbReference type="AlphaFoldDB" id="C6BVF1"/>
<dbReference type="PANTHER" id="PTHR24567">
    <property type="entry name" value="CRP FAMILY TRANSCRIPTIONAL REGULATORY PROTEIN"/>
    <property type="match status" value="1"/>
</dbReference>
<dbReference type="KEGG" id="dsa:Desal_2066"/>
<evidence type="ECO:0000313" key="6">
    <source>
        <dbReference type="EMBL" id="ACS80126.1"/>
    </source>
</evidence>
<evidence type="ECO:0000256" key="2">
    <source>
        <dbReference type="ARBA" id="ARBA00023125"/>
    </source>
</evidence>
<dbReference type="HOGENOM" id="CLU_075053_4_0_7"/>
<dbReference type="PANTHER" id="PTHR24567:SF74">
    <property type="entry name" value="HTH-TYPE TRANSCRIPTIONAL REGULATOR ARCR"/>
    <property type="match status" value="1"/>
</dbReference>
<dbReference type="CDD" id="cd00038">
    <property type="entry name" value="CAP_ED"/>
    <property type="match status" value="1"/>
</dbReference>
<protein>
    <submittedName>
        <fullName evidence="6">Transcriptional regulator, Crp/Fnr family</fullName>
    </submittedName>
</protein>
<dbReference type="SUPFAM" id="SSF51206">
    <property type="entry name" value="cAMP-binding domain-like"/>
    <property type="match status" value="1"/>
</dbReference>
<dbReference type="Gene3D" id="2.60.120.10">
    <property type="entry name" value="Jelly Rolls"/>
    <property type="match status" value="1"/>
</dbReference>
<accession>C6BVF1</accession>
<feature type="domain" description="HTH crp-type" evidence="5">
    <location>
        <begin position="149"/>
        <end position="214"/>
    </location>
</feature>
<dbReference type="STRING" id="526222.Desal_2066"/>
<dbReference type="InterPro" id="IPR014710">
    <property type="entry name" value="RmlC-like_jellyroll"/>
</dbReference>
<keyword evidence="3" id="KW-0804">Transcription</keyword>
<sequence length="226" mass="25586">MNRKNIEKEIGKLPLFAQLKKEQLERLSQYAVINDIPRKSIFFSEDKASKGLHVLLTGKVKLFKISDEGKEQTIFVFGPGEPFCLCSVFSDGVLPANMSALEDSRVLFINPTEYEKLVQEDPTILMQMMRVMSRRLKDAMEMIDSLSLKQVPSRLAAYFLSHEKNGQVNMDISYRELSKIIGITPEALSRTMKKMGSNGLISVDGSEIEIIDREELSRCREGVCLS</sequence>
<gene>
    <name evidence="6" type="ordered locus">Desal_2066</name>
</gene>
<dbReference type="GO" id="GO:0003677">
    <property type="term" value="F:DNA binding"/>
    <property type="evidence" value="ECO:0007669"/>
    <property type="project" value="UniProtKB-KW"/>
</dbReference>
<dbReference type="EMBL" id="CP001649">
    <property type="protein sequence ID" value="ACS80126.1"/>
    <property type="molecule type" value="Genomic_DNA"/>
</dbReference>
<dbReference type="PROSITE" id="PS50042">
    <property type="entry name" value="CNMP_BINDING_3"/>
    <property type="match status" value="1"/>
</dbReference>
<proteinExistence type="predicted"/>
<dbReference type="Pfam" id="PF13545">
    <property type="entry name" value="HTH_Crp_2"/>
    <property type="match status" value="1"/>
</dbReference>
<keyword evidence="7" id="KW-1185">Reference proteome</keyword>
<name>C6BVF1_MARSD</name>
<dbReference type="Proteomes" id="UP000002601">
    <property type="component" value="Chromosome"/>
</dbReference>
<dbReference type="InterPro" id="IPR018490">
    <property type="entry name" value="cNMP-bd_dom_sf"/>
</dbReference>
<dbReference type="GO" id="GO:0005829">
    <property type="term" value="C:cytosol"/>
    <property type="evidence" value="ECO:0007669"/>
    <property type="project" value="TreeGrafter"/>
</dbReference>
<keyword evidence="1" id="KW-0805">Transcription regulation</keyword>
<dbReference type="eggNOG" id="COG0664">
    <property type="taxonomic scope" value="Bacteria"/>
</dbReference>
<evidence type="ECO:0000256" key="3">
    <source>
        <dbReference type="ARBA" id="ARBA00023163"/>
    </source>
</evidence>
<reference evidence="6 7" key="1">
    <citation type="submission" date="2009-06" db="EMBL/GenBank/DDBJ databases">
        <title>Complete sequence of Desulfovibrio salexigens DSM 2638.</title>
        <authorList>
            <consortium name="US DOE Joint Genome Institute"/>
            <person name="Lucas S."/>
            <person name="Copeland A."/>
            <person name="Lapidus A."/>
            <person name="Glavina del Rio T."/>
            <person name="Tice H."/>
            <person name="Bruce D."/>
            <person name="Goodwin L."/>
            <person name="Pitluck S."/>
            <person name="Munk A.C."/>
            <person name="Brettin T."/>
            <person name="Detter J.C."/>
            <person name="Han C."/>
            <person name="Tapia R."/>
            <person name="Larimer F."/>
            <person name="Land M."/>
            <person name="Hauser L."/>
            <person name="Kyrpides N."/>
            <person name="Anderson I."/>
            <person name="Wall J.D."/>
            <person name="Arkin A.P."/>
            <person name="Dehal P."/>
            <person name="Chivian D."/>
            <person name="Giles B."/>
            <person name="Hazen T.C."/>
        </authorList>
    </citation>
    <scope>NUCLEOTIDE SEQUENCE [LARGE SCALE GENOMIC DNA]</scope>
    <source>
        <strain evidence="7">ATCC 14822 / DSM 2638 / NCIMB 8403 / VKM B-1763</strain>
    </source>
</reference>
<dbReference type="SUPFAM" id="SSF46785">
    <property type="entry name" value="Winged helix' DNA-binding domain"/>
    <property type="match status" value="1"/>
</dbReference>
<dbReference type="Pfam" id="PF00027">
    <property type="entry name" value="cNMP_binding"/>
    <property type="match status" value="1"/>
</dbReference>
<evidence type="ECO:0000259" key="5">
    <source>
        <dbReference type="PROSITE" id="PS51063"/>
    </source>
</evidence>
<keyword evidence="2" id="KW-0238">DNA-binding</keyword>
<dbReference type="InterPro" id="IPR012318">
    <property type="entry name" value="HTH_CRP"/>
</dbReference>